<sequence length="338" mass="37932">MNLKITLSSLSVFLSTVHFSLYPSENENSFFKNNSNFSESLSPFIHSEARSLAAQKLLPSSYPEEAEILCSADQCVFGLTRGIVVGSDIFSMIYAPFRKTFDSKALGGSLYIIDAFGGFQVLRDVENKIYMNAQIGYRQLNYSYNSLDISNQGITTKINYSQLITPIYLQGLSFEAYFVGKSKTNNSQSLSLNSADHNTFSDTASYFYRISQKYPIYQISLPAHLEVANWNSSQTGFAQPLRLYALLEPFYTQNQLLFNYDNLSLQKIEQNFGIKMAASMSYESSQQMVSGRFALLGSLGIDISTSYINTIQSGNSDANIPAKHWLSPYINFAGTWQF</sequence>
<dbReference type="EMBL" id="QOVW01000012">
    <property type="protein sequence ID" value="RDB37014.1"/>
    <property type="molecule type" value="Genomic_DNA"/>
</dbReference>
<proteinExistence type="predicted"/>
<gene>
    <name evidence="1" type="ORF">DCC88_02060</name>
</gene>
<comment type="caution">
    <text evidence="1">The sequence shown here is derived from an EMBL/GenBank/DDBJ whole genome shotgun (WGS) entry which is preliminary data.</text>
</comment>
<dbReference type="AlphaFoldDB" id="A0A369KZ63"/>
<evidence type="ECO:0000313" key="1">
    <source>
        <dbReference type="EMBL" id="RDB37014.1"/>
    </source>
</evidence>
<organism evidence="1 2">
    <name type="scientific">Spirobacillus cienkowskii</name>
    <dbReference type="NCBI Taxonomy" id="495820"/>
    <lineage>
        <taxon>Bacteria</taxon>
        <taxon>Pseudomonadati</taxon>
        <taxon>Bdellovibrionota</taxon>
        <taxon>Oligoflexia</taxon>
        <taxon>Silvanigrellales</taxon>
        <taxon>Spirobacillus</taxon>
    </lineage>
</organism>
<reference evidence="1" key="1">
    <citation type="submission" date="2018-04" db="EMBL/GenBank/DDBJ databases">
        <title>Draft genome sequence of the Candidatus Spirobacillus cienkowskii, a pathogen of freshwater Daphnia species, reconstructed from hemolymph metagenomic reads.</title>
        <authorList>
            <person name="Bresciani L."/>
            <person name="Lemos L.N."/>
            <person name="Wale N."/>
            <person name="Lin J.Y."/>
            <person name="Fernandes G.R."/>
            <person name="Duffy M.A."/>
            <person name="Rodrigues J.M."/>
        </authorList>
    </citation>
    <scope>NUCLEOTIDE SEQUENCE [LARGE SCALE GENOMIC DNA]</scope>
    <source>
        <strain evidence="1">Binning01</strain>
    </source>
</reference>
<keyword evidence="2" id="KW-1185">Reference proteome</keyword>
<dbReference type="Proteomes" id="UP000253934">
    <property type="component" value="Unassembled WGS sequence"/>
</dbReference>
<accession>A0A369KZ63</accession>
<evidence type="ECO:0000313" key="2">
    <source>
        <dbReference type="Proteomes" id="UP000253934"/>
    </source>
</evidence>
<name>A0A369KZ63_9BACT</name>
<protein>
    <submittedName>
        <fullName evidence="1">Uncharacterized protein</fullName>
    </submittedName>
</protein>